<accession>A0A084EGQ0</accession>
<organism evidence="2 3">
    <name type="scientific">Sphingobium yanoikuyae</name>
    <name type="common">Sphingomonas yanoikuyae</name>
    <dbReference type="NCBI Taxonomy" id="13690"/>
    <lineage>
        <taxon>Bacteria</taxon>
        <taxon>Pseudomonadati</taxon>
        <taxon>Pseudomonadota</taxon>
        <taxon>Alphaproteobacteria</taxon>
        <taxon>Sphingomonadales</taxon>
        <taxon>Sphingomonadaceae</taxon>
        <taxon>Sphingobium</taxon>
    </lineage>
</organism>
<name>A0A084EGQ0_SPHYA</name>
<evidence type="ECO:0000256" key="1">
    <source>
        <dbReference type="SAM" id="Phobius"/>
    </source>
</evidence>
<evidence type="ECO:0000313" key="3">
    <source>
        <dbReference type="Proteomes" id="UP000028534"/>
    </source>
</evidence>
<gene>
    <name evidence="2" type="ORF">CP98_03640</name>
</gene>
<keyword evidence="1" id="KW-1133">Transmembrane helix</keyword>
<evidence type="ECO:0008006" key="4">
    <source>
        <dbReference type="Google" id="ProtNLM"/>
    </source>
</evidence>
<dbReference type="AlphaFoldDB" id="A0A084EGQ0"/>
<proteinExistence type="predicted"/>
<dbReference type="InterPro" id="IPR022538">
    <property type="entry name" value="DUF2570"/>
</dbReference>
<dbReference type="Proteomes" id="UP000028534">
    <property type="component" value="Unassembled WGS sequence"/>
</dbReference>
<comment type="caution">
    <text evidence="2">The sequence shown here is derived from an EMBL/GenBank/DDBJ whole genome shotgun (WGS) entry which is preliminary data.</text>
</comment>
<dbReference type="EMBL" id="JGVR01000024">
    <property type="protein sequence ID" value="KEZ17142.1"/>
    <property type="molecule type" value="Genomic_DNA"/>
</dbReference>
<evidence type="ECO:0000313" key="2">
    <source>
        <dbReference type="EMBL" id="KEZ17142.1"/>
    </source>
</evidence>
<feature type="transmembrane region" description="Helical" evidence="1">
    <location>
        <begin position="16"/>
        <end position="33"/>
    </location>
</feature>
<keyword evidence="1" id="KW-0472">Membrane</keyword>
<dbReference type="PATRIC" id="fig|13690.10.peg.3728"/>
<dbReference type="Pfam" id="PF10828">
    <property type="entry name" value="DUF2570"/>
    <property type="match status" value="1"/>
</dbReference>
<sequence>MVDGVVSRLLDPIRPYLYAGAIVAILALCAWVWRIDSLRASHKEQAASIASEYAAFRKEMTDRTAEALAKEKEQARAADVKHAQSLADVRDDTDRFIAARSVRKAAAGCGASPAPASSGVPAEVPAQTVVDNADVRTCGDLYSYALDAYEWANGAVK</sequence>
<reference evidence="2 3" key="1">
    <citation type="submission" date="2014-03" db="EMBL/GenBank/DDBJ databases">
        <title>Genome sequence of Sphingobium yanoikuyae B1.</title>
        <authorList>
            <person name="Gan H.M."/>
            <person name="Gan H.Y."/>
            <person name="Savka M.A."/>
        </authorList>
    </citation>
    <scope>NUCLEOTIDE SEQUENCE [LARGE SCALE GENOMIC DNA]</scope>
    <source>
        <strain evidence="2 3">B1</strain>
    </source>
</reference>
<protein>
    <recommendedName>
        <fullName evidence="4">Lysis protein</fullName>
    </recommendedName>
</protein>
<keyword evidence="1" id="KW-0812">Transmembrane</keyword>